<dbReference type="Pfam" id="PF00010">
    <property type="entry name" value="HLH"/>
    <property type="match status" value="1"/>
</dbReference>
<evidence type="ECO:0000256" key="4">
    <source>
        <dbReference type="ARBA" id="ARBA00023242"/>
    </source>
</evidence>
<dbReference type="EMBL" id="BSYR01000019">
    <property type="protein sequence ID" value="GMI83618.1"/>
    <property type="molecule type" value="Genomic_DNA"/>
</dbReference>
<evidence type="ECO:0000313" key="9">
    <source>
        <dbReference type="Proteomes" id="UP001165190"/>
    </source>
</evidence>
<dbReference type="OrthoDB" id="1898027at2759"/>
<feature type="domain" description="BHLH" evidence="7">
    <location>
        <begin position="171"/>
        <end position="225"/>
    </location>
</feature>
<feature type="coiled-coil region" evidence="5">
    <location>
        <begin position="215"/>
        <end position="242"/>
    </location>
</feature>
<dbReference type="SUPFAM" id="SSF47459">
    <property type="entry name" value="HLH, helix-loop-helix DNA-binding domain"/>
    <property type="match status" value="1"/>
</dbReference>
<dbReference type="GO" id="GO:0000981">
    <property type="term" value="F:DNA-binding transcription factor activity, RNA polymerase II-specific"/>
    <property type="evidence" value="ECO:0007669"/>
    <property type="project" value="TreeGrafter"/>
</dbReference>
<evidence type="ECO:0000259" key="7">
    <source>
        <dbReference type="PROSITE" id="PS50888"/>
    </source>
</evidence>
<evidence type="ECO:0000256" key="1">
    <source>
        <dbReference type="ARBA" id="ARBA00004123"/>
    </source>
</evidence>
<proteinExistence type="predicted"/>
<dbReference type="PANTHER" id="PTHR13935:SF104">
    <property type="entry name" value="TRANSCRIPTION FACTOR BHLH160"/>
    <property type="match status" value="1"/>
</dbReference>
<feature type="region of interest" description="Disordered" evidence="6">
    <location>
        <begin position="135"/>
        <end position="154"/>
    </location>
</feature>
<keyword evidence="3" id="KW-0804">Transcription</keyword>
<dbReference type="Gene3D" id="4.10.280.10">
    <property type="entry name" value="Helix-loop-helix DNA-binding domain"/>
    <property type="match status" value="1"/>
</dbReference>
<evidence type="ECO:0000256" key="2">
    <source>
        <dbReference type="ARBA" id="ARBA00023015"/>
    </source>
</evidence>
<dbReference type="GO" id="GO:0090575">
    <property type="term" value="C:RNA polymerase II transcription regulator complex"/>
    <property type="evidence" value="ECO:0007669"/>
    <property type="project" value="TreeGrafter"/>
</dbReference>
<dbReference type="InterPro" id="IPR036638">
    <property type="entry name" value="HLH_DNA-bd_sf"/>
</dbReference>
<protein>
    <recommendedName>
        <fullName evidence="7">BHLH domain-containing protein</fullName>
    </recommendedName>
</protein>
<gene>
    <name evidence="8" type="ORF">HRI_002031100</name>
</gene>
<keyword evidence="5" id="KW-0175">Coiled coil</keyword>
<dbReference type="GO" id="GO:0046983">
    <property type="term" value="F:protein dimerization activity"/>
    <property type="evidence" value="ECO:0007669"/>
    <property type="project" value="InterPro"/>
</dbReference>
<evidence type="ECO:0000256" key="5">
    <source>
        <dbReference type="SAM" id="Coils"/>
    </source>
</evidence>
<reference evidence="8" key="1">
    <citation type="submission" date="2023-05" db="EMBL/GenBank/DDBJ databases">
        <title>Genome and transcriptome analyses reveal genes involved in the formation of fine ridges on petal epidermal cells in Hibiscus trionum.</title>
        <authorList>
            <person name="Koshimizu S."/>
            <person name="Masuda S."/>
            <person name="Ishii T."/>
            <person name="Shirasu K."/>
            <person name="Hoshino A."/>
            <person name="Arita M."/>
        </authorList>
    </citation>
    <scope>NUCLEOTIDE SEQUENCE</scope>
    <source>
        <strain evidence="8">Hamamatsu line</strain>
    </source>
</reference>
<keyword evidence="4" id="KW-0539">Nucleus</keyword>
<evidence type="ECO:0000256" key="3">
    <source>
        <dbReference type="ARBA" id="ARBA00023163"/>
    </source>
</evidence>
<dbReference type="AlphaFoldDB" id="A0A9W7HVS7"/>
<evidence type="ECO:0000313" key="8">
    <source>
        <dbReference type="EMBL" id="GMI83618.1"/>
    </source>
</evidence>
<evidence type="ECO:0000256" key="6">
    <source>
        <dbReference type="SAM" id="MobiDB-lite"/>
    </source>
</evidence>
<dbReference type="GO" id="GO:0000977">
    <property type="term" value="F:RNA polymerase II transcription regulatory region sequence-specific DNA binding"/>
    <property type="evidence" value="ECO:0007669"/>
    <property type="project" value="TreeGrafter"/>
</dbReference>
<name>A0A9W7HVS7_HIBTR</name>
<dbReference type="Proteomes" id="UP001165190">
    <property type="component" value="Unassembled WGS sequence"/>
</dbReference>
<accession>A0A9W7HVS7</accession>
<dbReference type="InterPro" id="IPR015660">
    <property type="entry name" value="MASH1/Ascl1a-like"/>
</dbReference>
<dbReference type="PANTHER" id="PTHR13935">
    <property type="entry name" value="ACHAETE-SCUTE TRANSCRIPTION FACTOR-RELATED"/>
    <property type="match status" value="1"/>
</dbReference>
<organism evidence="8 9">
    <name type="scientific">Hibiscus trionum</name>
    <name type="common">Flower of an hour</name>
    <dbReference type="NCBI Taxonomy" id="183268"/>
    <lineage>
        <taxon>Eukaryota</taxon>
        <taxon>Viridiplantae</taxon>
        <taxon>Streptophyta</taxon>
        <taxon>Embryophyta</taxon>
        <taxon>Tracheophyta</taxon>
        <taxon>Spermatophyta</taxon>
        <taxon>Magnoliopsida</taxon>
        <taxon>eudicotyledons</taxon>
        <taxon>Gunneridae</taxon>
        <taxon>Pentapetalae</taxon>
        <taxon>rosids</taxon>
        <taxon>malvids</taxon>
        <taxon>Malvales</taxon>
        <taxon>Malvaceae</taxon>
        <taxon>Malvoideae</taxon>
        <taxon>Hibiscus</taxon>
    </lineage>
</organism>
<keyword evidence="9" id="KW-1185">Reference proteome</keyword>
<dbReference type="InterPro" id="IPR011598">
    <property type="entry name" value="bHLH_dom"/>
</dbReference>
<comment type="caution">
    <text evidence="8">The sequence shown here is derived from an EMBL/GenBank/DDBJ whole genome shotgun (WGS) entry which is preliminary data.</text>
</comment>
<comment type="subcellular location">
    <subcellularLocation>
        <location evidence="1">Nucleus</location>
    </subcellularLocation>
</comment>
<keyword evidence="2" id="KW-0805">Transcription regulation</keyword>
<sequence>MSSSPHLEYLLTVPGATDDLWPLIHGDKDAGDDDHQRIPAVLPVPPDHTIDKVLMEGDARIDELDSSKFFLEPVDPSIEEGLMESILDYSIDDSLSAHPEDSDDIDLLLQESNNHQLPTMCEKTVDVHVKDTALAEMSNGRKGSISKRDSSKTRWRNYRVKQAHNGEETTLKKEEHNAKERIRRMKTHAAYLDLGALLPTDSSISKKRNSSPLILDRAVEYIPELEKEIEKLTLRKNDMLSAVKHKQSAAANHLQQLNRDPSSVSVHEIEQGEFIVQIFSRGHENGAFSNLLQNVEDDEQGMSIMSASTLQVSDHGNCYHLHIKMKKLLDGKNNAASLREKVISWFCQMR</sequence>
<dbReference type="SMART" id="SM00353">
    <property type="entry name" value="HLH"/>
    <property type="match status" value="1"/>
</dbReference>
<dbReference type="PROSITE" id="PS50888">
    <property type="entry name" value="BHLH"/>
    <property type="match status" value="1"/>
</dbReference>